<dbReference type="AlphaFoldDB" id="A0A0D0KQT1"/>
<proteinExistence type="predicted"/>
<evidence type="ECO:0000313" key="1">
    <source>
        <dbReference type="EMBL" id="KIP99277.1"/>
    </source>
</evidence>
<accession>A0A0D0KQT1</accession>
<gene>
    <name evidence="1" type="ORF">RU07_21840</name>
</gene>
<comment type="caution">
    <text evidence="1">The sequence shown here is derived from an EMBL/GenBank/DDBJ whole genome shotgun (WGS) entry which is preliminary data.</text>
</comment>
<sequence length="67" mass="7326">MALHLQDAPHLPELRRRNDIILDMTRDELLYRLGVLEGSFLCMTGELAPSDGMPGGEEADFLADGAA</sequence>
<evidence type="ECO:0000313" key="2">
    <source>
        <dbReference type="Proteomes" id="UP000035017"/>
    </source>
</evidence>
<dbReference type="Proteomes" id="UP000035017">
    <property type="component" value="Unassembled WGS sequence"/>
</dbReference>
<reference evidence="1 2" key="1">
    <citation type="submission" date="2014-12" db="EMBL/GenBank/DDBJ databases">
        <title>16Stimator: statistical estimation of ribosomal gene copy numbers from draft genome assemblies.</title>
        <authorList>
            <person name="Perisin M.A."/>
            <person name="Vetter M."/>
            <person name="Gilbert J.A."/>
            <person name="Bergelson J."/>
        </authorList>
    </citation>
    <scope>NUCLEOTIDE SEQUENCE [LARGE SCALE GENOMIC DNA]</scope>
    <source>
        <strain evidence="1 2">MEJ076</strain>
    </source>
</reference>
<organism evidence="1 2">
    <name type="scientific">Agrobacterium tumefaciens</name>
    <dbReference type="NCBI Taxonomy" id="358"/>
    <lineage>
        <taxon>Bacteria</taxon>
        <taxon>Pseudomonadati</taxon>
        <taxon>Pseudomonadota</taxon>
        <taxon>Alphaproteobacteria</taxon>
        <taxon>Hyphomicrobiales</taxon>
        <taxon>Rhizobiaceae</taxon>
        <taxon>Rhizobium/Agrobacterium group</taxon>
        <taxon>Agrobacterium</taxon>
        <taxon>Agrobacterium tumefaciens complex</taxon>
    </lineage>
</organism>
<protein>
    <submittedName>
        <fullName evidence="1">Uncharacterized protein</fullName>
    </submittedName>
</protein>
<name>A0A0D0KQT1_AGRTU</name>
<dbReference type="EMBL" id="JXQV01000030">
    <property type="protein sequence ID" value="KIP99277.1"/>
    <property type="molecule type" value="Genomic_DNA"/>
</dbReference>